<accession>A0ABS2R3M8</accession>
<dbReference type="InterPro" id="IPR000600">
    <property type="entry name" value="ROK"/>
</dbReference>
<comment type="similarity">
    <text evidence="2">Belongs to the ROK (NagC/XylR) family.</text>
</comment>
<dbReference type="InterPro" id="IPR036390">
    <property type="entry name" value="WH_DNA-bd_sf"/>
</dbReference>
<evidence type="ECO:0000256" key="1">
    <source>
        <dbReference type="ARBA" id="ARBA00002486"/>
    </source>
</evidence>
<keyword evidence="3" id="KW-0119">Carbohydrate metabolism</keyword>
<organism evidence="4 5">
    <name type="scientific">Siminovitchia thermophila</name>
    <dbReference type="NCBI Taxonomy" id="1245522"/>
    <lineage>
        <taxon>Bacteria</taxon>
        <taxon>Bacillati</taxon>
        <taxon>Bacillota</taxon>
        <taxon>Bacilli</taxon>
        <taxon>Bacillales</taxon>
        <taxon>Bacillaceae</taxon>
        <taxon>Siminovitchia</taxon>
    </lineage>
</organism>
<dbReference type="GO" id="GO:0016301">
    <property type="term" value="F:kinase activity"/>
    <property type="evidence" value="ECO:0007669"/>
    <property type="project" value="UniProtKB-KW"/>
</dbReference>
<comment type="function">
    <text evidence="1">Transcriptional repressor of xylose-utilizing enzymes.</text>
</comment>
<dbReference type="PANTHER" id="PTHR18964:SF149">
    <property type="entry name" value="BIFUNCTIONAL UDP-N-ACETYLGLUCOSAMINE 2-EPIMERASE_N-ACETYLMANNOSAMINE KINASE"/>
    <property type="match status" value="1"/>
</dbReference>
<reference evidence="4 5" key="1">
    <citation type="submission" date="2021-01" db="EMBL/GenBank/DDBJ databases">
        <title>Genomic Encyclopedia of Type Strains, Phase IV (KMG-IV): sequencing the most valuable type-strain genomes for metagenomic binning, comparative biology and taxonomic classification.</title>
        <authorList>
            <person name="Goeker M."/>
        </authorList>
    </citation>
    <scope>NUCLEOTIDE SEQUENCE [LARGE SCALE GENOMIC DNA]</scope>
    <source>
        <strain evidence="4 5">DSM 105453</strain>
    </source>
</reference>
<name>A0ABS2R3M8_9BACI</name>
<dbReference type="Gene3D" id="3.30.420.40">
    <property type="match status" value="2"/>
</dbReference>
<gene>
    <name evidence="4" type="ORF">JOC94_001234</name>
</gene>
<evidence type="ECO:0000256" key="2">
    <source>
        <dbReference type="ARBA" id="ARBA00006479"/>
    </source>
</evidence>
<evidence type="ECO:0000256" key="3">
    <source>
        <dbReference type="ARBA" id="ARBA00022629"/>
    </source>
</evidence>
<dbReference type="EMBL" id="JAFBFH010000006">
    <property type="protein sequence ID" value="MBM7714262.1"/>
    <property type="molecule type" value="Genomic_DNA"/>
</dbReference>
<keyword evidence="4" id="KW-0418">Kinase</keyword>
<dbReference type="InterPro" id="IPR043129">
    <property type="entry name" value="ATPase_NBD"/>
</dbReference>
<protein>
    <submittedName>
        <fullName evidence="4">NBD/HSP70 family sugar kinase</fullName>
    </submittedName>
</protein>
<keyword evidence="4" id="KW-0808">Transferase</keyword>
<dbReference type="InterPro" id="IPR036388">
    <property type="entry name" value="WH-like_DNA-bd_sf"/>
</dbReference>
<dbReference type="SUPFAM" id="SSF53067">
    <property type="entry name" value="Actin-like ATPase domain"/>
    <property type="match status" value="1"/>
</dbReference>
<dbReference type="SUPFAM" id="SSF46785">
    <property type="entry name" value="Winged helix' DNA-binding domain"/>
    <property type="match status" value="1"/>
</dbReference>
<dbReference type="Proteomes" id="UP000823485">
    <property type="component" value="Unassembled WGS sequence"/>
</dbReference>
<keyword evidence="5" id="KW-1185">Reference proteome</keyword>
<comment type="caution">
    <text evidence="4">The sequence shown here is derived from an EMBL/GenBank/DDBJ whole genome shotgun (WGS) entry which is preliminary data.</text>
</comment>
<proteinExistence type="inferred from homology"/>
<dbReference type="PANTHER" id="PTHR18964">
    <property type="entry name" value="ROK (REPRESSOR, ORF, KINASE) FAMILY"/>
    <property type="match status" value="1"/>
</dbReference>
<dbReference type="Gene3D" id="1.10.10.10">
    <property type="entry name" value="Winged helix-like DNA-binding domain superfamily/Winged helix DNA-binding domain"/>
    <property type="match status" value="1"/>
</dbReference>
<sequence length="385" mass="42811">MMKTFLENDSRKNELYKQVYRHIHKRNLVSKADLINLVQTKPTTMTRILDELLENGLIKEGGLGPSSGGRPPILYKINESAAWLIGVDISRTETRIVLTDLTFAIMKSHMIPMTKAHTPDVVFAEIHEVIHKWLHQYKISFAQLLGIGVGAVGPILRSEGTLLHPESFLAKGWERVSIPEQLSRFPVRIIVDNGANSGAASEFFVHREMYRRILYCIMGFGIRCGFLYEGSPFYTGKGDASALGHIIVKADGKICICGKQGCLTAYSSYPAMLDEYKRATGLEIDIGQLVKLVKAGDRTALFIAKKSAYYLGVGLANMMNALGPDLIVLHGMLVYETDFFFEETVTSARAHTFMPETVSTLFKKGSLKEEAIALGAAIQVYESYF</sequence>
<evidence type="ECO:0000313" key="4">
    <source>
        <dbReference type="EMBL" id="MBM7714262.1"/>
    </source>
</evidence>
<evidence type="ECO:0000313" key="5">
    <source>
        <dbReference type="Proteomes" id="UP000823485"/>
    </source>
</evidence>
<dbReference type="Pfam" id="PF00480">
    <property type="entry name" value="ROK"/>
    <property type="match status" value="1"/>
</dbReference>
<keyword evidence="3" id="KW-0859">Xylose metabolism</keyword>